<dbReference type="NCBIfam" id="TIGR00654">
    <property type="entry name" value="PhzF_family"/>
    <property type="match status" value="1"/>
</dbReference>
<protein>
    <submittedName>
        <fullName evidence="2">Diaminopimelate epimerase-like protein</fullName>
    </submittedName>
</protein>
<dbReference type="EMBL" id="ML996226">
    <property type="protein sequence ID" value="KAF2730108.1"/>
    <property type="molecule type" value="Genomic_DNA"/>
</dbReference>
<dbReference type="SUPFAM" id="SSF54506">
    <property type="entry name" value="Diaminopimelate epimerase-like"/>
    <property type="match status" value="1"/>
</dbReference>
<dbReference type="PIRSF" id="PIRSF016184">
    <property type="entry name" value="PhzC_PhzF"/>
    <property type="match status" value="1"/>
</dbReference>
<dbReference type="PANTHER" id="PTHR13774:SF32">
    <property type="entry name" value="ANTISENSE-ENHANCING SEQUENCE 1"/>
    <property type="match status" value="1"/>
</dbReference>
<evidence type="ECO:0000313" key="2">
    <source>
        <dbReference type="EMBL" id="KAF2730108.1"/>
    </source>
</evidence>
<proteinExistence type="predicted"/>
<dbReference type="GO" id="GO:0016853">
    <property type="term" value="F:isomerase activity"/>
    <property type="evidence" value="ECO:0007669"/>
    <property type="project" value="TreeGrafter"/>
</dbReference>
<organism evidence="2 3">
    <name type="scientific">Polyplosphaeria fusca</name>
    <dbReference type="NCBI Taxonomy" id="682080"/>
    <lineage>
        <taxon>Eukaryota</taxon>
        <taxon>Fungi</taxon>
        <taxon>Dikarya</taxon>
        <taxon>Ascomycota</taxon>
        <taxon>Pezizomycotina</taxon>
        <taxon>Dothideomycetes</taxon>
        <taxon>Pleosporomycetidae</taxon>
        <taxon>Pleosporales</taxon>
        <taxon>Tetraplosphaeriaceae</taxon>
        <taxon>Polyplosphaeria</taxon>
    </lineage>
</organism>
<keyword evidence="3" id="KW-1185">Reference proteome</keyword>
<dbReference type="Proteomes" id="UP000799444">
    <property type="component" value="Unassembled WGS sequence"/>
</dbReference>
<gene>
    <name evidence="2" type="ORF">EJ04DRAFT_527273</name>
</gene>
<dbReference type="Gene3D" id="3.10.310.10">
    <property type="entry name" value="Diaminopimelate Epimerase, Chain A, domain 1"/>
    <property type="match status" value="2"/>
</dbReference>
<dbReference type="InterPro" id="IPR003719">
    <property type="entry name" value="Phenazine_PhzF-like"/>
</dbReference>
<feature type="active site" evidence="1">
    <location>
        <position position="51"/>
    </location>
</feature>
<dbReference type="Pfam" id="PF02567">
    <property type="entry name" value="PhzC-PhzF"/>
    <property type="match status" value="1"/>
</dbReference>
<sequence length="333" mass="35965">MAPTQLHFVTLDVFTNTRYEGNPLAVVELPPSVELSQEQKQDIAREFNLSETTFFHLQDDGADSLTWTVDIFMTTKELPFAGHPTIGTACHALSKAARSRGTKEGVIEGRFNIKAGPIFLRYDIGTNLARAAIPHDVHIHQRKWSQEELSSTQASLATAAQKGQISLREEYPIVSIVKGMAFVLIELESTDALGLVATTAKSTLIDGLDEGWNDTFVGTYFFTRLPDGPDGTKCVRTRMIEGALEDPATGSAASDLAAYLALVEGKPGKALRYAITQGVEMGRRSEIGIEVVLAKDGGISDLYLEGCAVPVMEGTLTVGRGASSGRDTVLARF</sequence>
<dbReference type="PANTHER" id="PTHR13774">
    <property type="entry name" value="PHENAZINE BIOSYNTHESIS PROTEIN"/>
    <property type="match status" value="1"/>
</dbReference>
<name>A0A9P4UYP6_9PLEO</name>
<accession>A0A9P4UYP6</accession>
<dbReference type="GO" id="GO:0005737">
    <property type="term" value="C:cytoplasm"/>
    <property type="evidence" value="ECO:0007669"/>
    <property type="project" value="TreeGrafter"/>
</dbReference>
<reference evidence="2" key="1">
    <citation type="journal article" date="2020" name="Stud. Mycol.">
        <title>101 Dothideomycetes genomes: a test case for predicting lifestyles and emergence of pathogens.</title>
        <authorList>
            <person name="Haridas S."/>
            <person name="Albert R."/>
            <person name="Binder M."/>
            <person name="Bloem J."/>
            <person name="Labutti K."/>
            <person name="Salamov A."/>
            <person name="Andreopoulos B."/>
            <person name="Baker S."/>
            <person name="Barry K."/>
            <person name="Bills G."/>
            <person name="Bluhm B."/>
            <person name="Cannon C."/>
            <person name="Castanera R."/>
            <person name="Culley D."/>
            <person name="Daum C."/>
            <person name="Ezra D."/>
            <person name="Gonzalez J."/>
            <person name="Henrissat B."/>
            <person name="Kuo A."/>
            <person name="Liang C."/>
            <person name="Lipzen A."/>
            <person name="Lutzoni F."/>
            <person name="Magnuson J."/>
            <person name="Mondo S."/>
            <person name="Nolan M."/>
            <person name="Ohm R."/>
            <person name="Pangilinan J."/>
            <person name="Park H.-J."/>
            <person name="Ramirez L."/>
            <person name="Alfaro M."/>
            <person name="Sun H."/>
            <person name="Tritt A."/>
            <person name="Yoshinaga Y."/>
            <person name="Zwiers L.-H."/>
            <person name="Turgeon B."/>
            <person name="Goodwin S."/>
            <person name="Spatafora J."/>
            <person name="Crous P."/>
            <person name="Grigoriev I."/>
        </authorList>
    </citation>
    <scope>NUCLEOTIDE SEQUENCE</scope>
    <source>
        <strain evidence="2">CBS 125425</strain>
    </source>
</reference>
<evidence type="ECO:0000256" key="1">
    <source>
        <dbReference type="PIRSR" id="PIRSR016184-1"/>
    </source>
</evidence>
<comment type="caution">
    <text evidence="2">The sequence shown here is derived from an EMBL/GenBank/DDBJ whole genome shotgun (WGS) entry which is preliminary data.</text>
</comment>
<evidence type="ECO:0000313" key="3">
    <source>
        <dbReference type="Proteomes" id="UP000799444"/>
    </source>
</evidence>
<dbReference type="AlphaFoldDB" id="A0A9P4UYP6"/>
<dbReference type="OrthoDB" id="412383at2759"/>